<dbReference type="RefSeq" id="WP_163660783.1">
    <property type="nucleotide sequence ID" value="NZ_QZCE01000001.1"/>
</dbReference>
<dbReference type="Proteomes" id="UP000473574">
    <property type="component" value="Unassembled WGS sequence"/>
</dbReference>
<dbReference type="SUPFAM" id="SSF54427">
    <property type="entry name" value="NTF2-like"/>
    <property type="match status" value="1"/>
</dbReference>
<evidence type="ECO:0000313" key="1">
    <source>
        <dbReference type="EMBL" id="NEZ62386.1"/>
    </source>
</evidence>
<comment type="caution">
    <text evidence="1">The sequence shown here is derived from an EMBL/GenBank/DDBJ whole genome shotgun (WGS) entry which is preliminary data.</text>
</comment>
<evidence type="ECO:0000313" key="2">
    <source>
        <dbReference type="Proteomes" id="UP000473574"/>
    </source>
</evidence>
<gene>
    <name evidence="1" type="ORF">D0962_06265</name>
</gene>
<dbReference type="EMBL" id="QZCE01000001">
    <property type="protein sequence ID" value="NEZ62386.1"/>
    <property type="molecule type" value="Genomic_DNA"/>
</dbReference>
<dbReference type="InterPro" id="IPR032710">
    <property type="entry name" value="NTF2-like_dom_sf"/>
</dbReference>
<protein>
    <submittedName>
        <fullName evidence="1">Isochorismatase</fullName>
    </submittedName>
</protein>
<name>A0A6M0S1Y0_9CYAN</name>
<dbReference type="AlphaFoldDB" id="A0A6M0S1Y0"/>
<organism evidence="1 2">
    <name type="scientific">Adonisia turfae CCMR0082</name>
    <dbReference type="NCBI Taxonomy" id="2304604"/>
    <lineage>
        <taxon>Bacteria</taxon>
        <taxon>Bacillati</taxon>
        <taxon>Cyanobacteriota</taxon>
        <taxon>Adonisia</taxon>
        <taxon>Adonisia turfae</taxon>
    </lineage>
</organism>
<reference evidence="1 2" key="1">
    <citation type="journal article" date="2020" name="Microb. Ecol.">
        <title>Ecogenomics of the Marine Benthic Filamentous Cyanobacterium Adonisia.</title>
        <authorList>
            <person name="Walter J.M."/>
            <person name="Coutinho F.H."/>
            <person name="Leomil L."/>
            <person name="Hargreaves P.I."/>
            <person name="Campeao M.E."/>
            <person name="Vieira V.V."/>
            <person name="Silva B.S."/>
            <person name="Fistarol G.O."/>
            <person name="Salomon P.S."/>
            <person name="Sawabe T."/>
            <person name="Mino S."/>
            <person name="Hosokawa M."/>
            <person name="Miyashita H."/>
            <person name="Maruyama F."/>
            <person name="van Verk M.C."/>
            <person name="Dutilh B.E."/>
            <person name="Thompson C.C."/>
            <person name="Thompson F.L."/>
        </authorList>
    </citation>
    <scope>NUCLEOTIDE SEQUENCE [LARGE SCALE GENOMIC DNA]</scope>
    <source>
        <strain evidence="1 2">CCMR0082</strain>
    </source>
</reference>
<sequence>MNQVPQNSTLLTAVNEASSRWKMAFNTGDAAGCTAQYEASAIMQAIPFGTFTGHAEIQAFWQQLIDDGFSDVEYIEPKIKVLDATTAVLSSKWKMNKAHGVIHKELWVLQADGTAKLKEDRFEAQG</sequence>
<accession>A0A6M0S1Y0</accession>
<dbReference type="Gene3D" id="3.10.450.50">
    <property type="match status" value="1"/>
</dbReference>
<proteinExistence type="predicted"/>